<dbReference type="CDD" id="cd12148">
    <property type="entry name" value="fungal_TF_MHR"/>
    <property type="match status" value="1"/>
</dbReference>
<evidence type="ECO:0000313" key="9">
    <source>
        <dbReference type="Proteomes" id="UP000325780"/>
    </source>
</evidence>
<dbReference type="PANTHER" id="PTHR36206">
    <property type="entry name" value="ASPERCRYPTIN BIOSYNTHESIS CLUSTER-SPECIFIC TRANSCRIPTION REGULATOR ATNN-RELATED"/>
    <property type="match status" value="1"/>
</dbReference>
<evidence type="ECO:0000256" key="1">
    <source>
        <dbReference type="ARBA" id="ARBA00022723"/>
    </source>
</evidence>
<reference evidence="8 9" key="1">
    <citation type="submission" date="2019-04" db="EMBL/GenBank/DDBJ databases">
        <title>Friends and foes A comparative genomics study of 23 Aspergillus species from section Flavi.</title>
        <authorList>
            <consortium name="DOE Joint Genome Institute"/>
            <person name="Kjaerbolling I."/>
            <person name="Vesth T."/>
            <person name="Frisvad J.C."/>
            <person name="Nybo J.L."/>
            <person name="Theobald S."/>
            <person name="Kildgaard S."/>
            <person name="Isbrandt T."/>
            <person name="Kuo A."/>
            <person name="Sato A."/>
            <person name="Lyhne E.K."/>
            <person name="Kogle M.E."/>
            <person name="Wiebenga A."/>
            <person name="Kun R.S."/>
            <person name="Lubbers R.J."/>
            <person name="Makela M.R."/>
            <person name="Barry K."/>
            <person name="Chovatia M."/>
            <person name="Clum A."/>
            <person name="Daum C."/>
            <person name="Haridas S."/>
            <person name="He G."/>
            <person name="LaButti K."/>
            <person name="Lipzen A."/>
            <person name="Mondo S."/>
            <person name="Riley R."/>
            <person name="Salamov A."/>
            <person name="Simmons B.A."/>
            <person name="Magnuson J.K."/>
            <person name="Henrissat B."/>
            <person name="Mortensen U.H."/>
            <person name="Larsen T.O."/>
            <person name="Devries R.P."/>
            <person name="Grigoriev I.V."/>
            <person name="Machida M."/>
            <person name="Baker S.E."/>
            <person name="Andersen M.R."/>
        </authorList>
    </citation>
    <scope>NUCLEOTIDE SEQUENCE [LARGE SCALE GENOMIC DNA]</scope>
    <source>
        <strain evidence="8 9">IBT 18842</strain>
    </source>
</reference>
<keyword evidence="2" id="KW-0862">Zinc</keyword>
<evidence type="ECO:0000256" key="6">
    <source>
        <dbReference type="ARBA" id="ARBA00023242"/>
    </source>
</evidence>
<dbReference type="InterPro" id="IPR036864">
    <property type="entry name" value="Zn2-C6_fun-type_DNA-bd_sf"/>
</dbReference>
<keyword evidence="5" id="KW-0804">Transcription</keyword>
<dbReference type="OrthoDB" id="3172332at2759"/>
<protein>
    <submittedName>
        <fullName evidence="8">Fungal-specific transcription factor domain-containing protein</fullName>
    </submittedName>
</protein>
<dbReference type="Proteomes" id="UP000325780">
    <property type="component" value="Unassembled WGS sequence"/>
</dbReference>
<evidence type="ECO:0000256" key="3">
    <source>
        <dbReference type="ARBA" id="ARBA00023015"/>
    </source>
</evidence>
<dbReference type="Pfam" id="PF11951">
    <property type="entry name" value="Fungal_trans_2"/>
    <property type="match status" value="1"/>
</dbReference>
<evidence type="ECO:0000313" key="8">
    <source>
        <dbReference type="EMBL" id="KAE8153047.1"/>
    </source>
</evidence>
<dbReference type="InterPro" id="IPR001138">
    <property type="entry name" value="Zn2Cys6_DnaBD"/>
</dbReference>
<dbReference type="GO" id="GO:0008270">
    <property type="term" value="F:zinc ion binding"/>
    <property type="evidence" value="ECO:0007669"/>
    <property type="project" value="InterPro"/>
</dbReference>
<dbReference type="PROSITE" id="PS50048">
    <property type="entry name" value="ZN2_CY6_FUNGAL_2"/>
    <property type="match status" value="1"/>
</dbReference>
<keyword evidence="3" id="KW-0805">Transcription regulation</keyword>
<sequence length="555" mass="63734">MQLIKLPRQRAGRPRSKFGCRTCRARHVKCDETPGTCLNCTSTGRKCDGYDVRLPPASRNSREARTTCMQLEIKTGFRWTMTSDERRCFSYFQHQTIPNLLGFFDSPLWRNLVFQIGQDEPAVYHAMVALSAIHQDSEAKGMALSWDHQHNAWHQFALEQLGRAYTFLTKRRSSHDPRLRNVTLMCCLLFVMADLLQGRYDDAFVHLQSGVRILKELEAHRQLVAPTMSEELVEQCLVSAFAHLDIMSAHYGVGGPLLCIDDEWDNSKYNSEYMIVFSNLAEAARAFDPVHSAVFRWLVPCMGASRKYIEENFQALVDRQLNIWPRLRLFMRSFTSFYDSTYKTLSLTEQRGADIIYLQMLVAALSLRTTLLKRRPMALQCFTPQYKEILRRSEDIICKYPKPPTIVMEAGIIPPLYHAAADCQDINVRWQAIQILWSWPHREGPFDSNWIASLCSLGLKKKMLSIIEKGFGAEVTVTCRSGESISPMEVIKLIDQWHARQYLGKSSKSDRRTEGVDCSPLVLMKSVKSMQNWSCVRAFLEYTSDAENLMPAAEY</sequence>
<dbReference type="Gene3D" id="4.10.240.10">
    <property type="entry name" value="Zn(2)-C6 fungal-type DNA-binding domain"/>
    <property type="match status" value="1"/>
</dbReference>
<dbReference type="GO" id="GO:0000981">
    <property type="term" value="F:DNA-binding transcription factor activity, RNA polymerase II-specific"/>
    <property type="evidence" value="ECO:0007669"/>
    <property type="project" value="InterPro"/>
</dbReference>
<keyword evidence="9" id="KW-1185">Reference proteome</keyword>
<feature type="domain" description="Zn(2)-C6 fungal-type" evidence="7">
    <location>
        <begin position="19"/>
        <end position="47"/>
    </location>
</feature>
<name>A0A5N6U330_ASPAV</name>
<gene>
    <name evidence="8" type="ORF">BDV25DRAFT_137288</name>
</gene>
<dbReference type="SMART" id="SM00066">
    <property type="entry name" value="GAL4"/>
    <property type="match status" value="1"/>
</dbReference>
<dbReference type="InterPro" id="IPR052360">
    <property type="entry name" value="Transcr_Regulatory_Proteins"/>
</dbReference>
<organism evidence="8 9">
    <name type="scientific">Aspergillus avenaceus</name>
    <dbReference type="NCBI Taxonomy" id="36643"/>
    <lineage>
        <taxon>Eukaryota</taxon>
        <taxon>Fungi</taxon>
        <taxon>Dikarya</taxon>
        <taxon>Ascomycota</taxon>
        <taxon>Pezizomycotina</taxon>
        <taxon>Eurotiomycetes</taxon>
        <taxon>Eurotiomycetidae</taxon>
        <taxon>Eurotiales</taxon>
        <taxon>Aspergillaceae</taxon>
        <taxon>Aspergillus</taxon>
        <taxon>Aspergillus subgen. Circumdati</taxon>
    </lineage>
</organism>
<dbReference type="EMBL" id="ML742044">
    <property type="protein sequence ID" value="KAE8153047.1"/>
    <property type="molecule type" value="Genomic_DNA"/>
</dbReference>
<evidence type="ECO:0000256" key="5">
    <source>
        <dbReference type="ARBA" id="ARBA00023163"/>
    </source>
</evidence>
<evidence type="ECO:0000256" key="4">
    <source>
        <dbReference type="ARBA" id="ARBA00023125"/>
    </source>
</evidence>
<keyword evidence="1" id="KW-0479">Metal-binding</keyword>
<dbReference type="AlphaFoldDB" id="A0A5N6U330"/>
<accession>A0A5N6U330</accession>
<dbReference type="PANTHER" id="PTHR36206:SF16">
    <property type="entry name" value="TRANSCRIPTION FACTOR DOMAIN-CONTAINING PROTEIN-RELATED"/>
    <property type="match status" value="1"/>
</dbReference>
<keyword evidence="6" id="KW-0539">Nucleus</keyword>
<dbReference type="CDD" id="cd00067">
    <property type="entry name" value="GAL4"/>
    <property type="match status" value="1"/>
</dbReference>
<proteinExistence type="predicted"/>
<keyword evidence="4" id="KW-0238">DNA-binding</keyword>
<dbReference type="PROSITE" id="PS00463">
    <property type="entry name" value="ZN2_CY6_FUNGAL_1"/>
    <property type="match status" value="1"/>
</dbReference>
<evidence type="ECO:0000256" key="2">
    <source>
        <dbReference type="ARBA" id="ARBA00022833"/>
    </source>
</evidence>
<dbReference type="GO" id="GO:0003677">
    <property type="term" value="F:DNA binding"/>
    <property type="evidence" value="ECO:0007669"/>
    <property type="project" value="UniProtKB-KW"/>
</dbReference>
<dbReference type="GO" id="GO:0009893">
    <property type="term" value="P:positive regulation of metabolic process"/>
    <property type="evidence" value="ECO:0007669"/>
    <property type="project" value="UniProtKB-ARBA"/>
</dbReference>
<dbReference type="SUPFAM" id="SSF57701">
    <property type="entry name" value="Zn2/Cys6 DNA-binding domain"/>
    <property type="match status" value="1"/>
</dbReference>
<evidence type="ECO:0000259" key="7">
    <source>
        <dbReference type="PROSITE" id="PS50048"/>
    </source>
</evidence>
<dbReference type="Pfam" id="PF00172">
    <property type="entry name" value="Zn_clus"/>
    <property type="match status" value="1"/>
</dbReference>
<dbReference type="InterPro" id="IPR021858">
    <property type="entry name" value="Fun_TF"/>
</dbReference>